<feature type="signal peptide" evidence="2">
    <location>
        <begin position="1"/>
        <end position="22"/>
    </location>
</feature>
<feature type="domain" description="LysM" evidence="3">
    <location>
        <begin position="35"/>
        <end position="79"/>
    </location>
</feature>
<dbReference type="PROSITE" id="PS51782">
    <property type="entry name" value="LYSM"/>
    <property type="match status" value="2"/>
</dbReference>
<feature type="domain" description="LysM" evidence="3">
    <location>
        <begin position="96"/>
        <end position="140"/>
    </location>
</feature>
<keyword evidence="2" id="KW-0732">Signal</keyword>
<evidence type="ECO:0000313" key="4">
    <source>
        <dbReference type="EMBL" id="MFD2236260.1"/>
    </source>
</evidence>
<proteinExistence type="predicted"/>
<name>A0ABW5CJK5_9HYPH</name>
<dbReference type="InterPro" id="IPR043856">
    <property type="entry name" value="DUF5818"/>
</dbReference>
<dbReference type="Pfam" id="PF19135">
    <property type="entry name" value="DUF5818"/>
    <property type="match status" value="1"/>
</dbReference>
<keyword evidence="5" id="KW-1185">Reference proteome</keyword>
<dbReference type="PANTHER" id="PTHR33734:SF22">
    <property type="entry name" value="MEMBRANE-BOUND LYTIC MUREIN TRANSGLYCOSYLASE D"/>
    <property type="match status" value="1"/>
</dbReference>
<dbReference type="PANTHER" id="PTHR33734">
    <property type="entry name" value="LYSM DOMAIN-CONTAINING GPI-ANCHORED PROTEIN 2"/>
    <property type="match status" value="1"/>
</dbReference>
<gene>
    <name evidence="4" type="ORF">ACFSKQ_02140</name>
</gene>
<comment type="caution">
    <text evidence="4">The sequence shown here is derived from an EMBL/GenBank/DDBJ whole genome shotgun (WGS) entry which is preliminary data.</text>
</comment>
<dbReference type="InterPro" id="IPR036779">
    <property type="entry name" value="LysM_dom_sf"/>
</dbReference>
<feature type="region of interest" description="Disordered" evidence="1">
    <location>
        <begin position="191"/>
        <end position="210"/>
    </location>
</feature>
<protein>
    <submittedName>
        <fullName evidence="4">LysM peptidoglycan-binding domain-containing protein</fullName>
    </submittedName>
</protein>
<feature type="chain" id="PRO_5046361957" evidence="2">
    <location>
        <begin position="23"/>
        <end position="338"/>
    </location>
</feature>
<dbReference type="SMART" id="SM00257">
    <property type="entry name" value="LysM"/>
    <property type="match status" value="2"/>
</dbReference>
<dbReference type="RefSeq" id="WP_209735782.1">
    <property type="nucleotide sequence ID" value="NZ_CP072611.1"/>
</dbReference>
<evidence type="ECO:0000313" key="5">
    <source>
        <dbReference type="Proteomes" id="UP001597371"/>
    </source>
</evidence>
<accession>A0ABW5CJK5</accession>
<dbReference type="Proteomes" id="UP001597371">
    <property type="component" value="Unassembled WGS sequence"/>
</dbReference>
<dbReference type="CDD" id="cd00118">
    <property type="entry name" value="LysM"/>
    <property type="match status" value="2"/>
</dbReference>
<evidence type="ECO:0000259" key="3">
    <source>
        <dbReference type="PROSITE" id="PS51782"/>
    </source>
</evidence>
<evidence type="ECO:0000256" key="1">
    <source>
        <dbReference type="SAM" id="MobiDB-lite"/>
    </source>
</evidence>
<sequence>MIKRAVIRLALAGILAAPVLTAAMPAAQAQSSCGATWRVSPGDTLSAISRACGIPAGAIEAANPQIDWRRLQVGQRVDLDIRGGGGPRPGGPARPEGYVVRAGDTLSSIARSFGISLQALRAANPGLTDRDLQVGRTIYFAGPGTPPAPPPGRPGPGRPDRAGIEVRIDERENFPGGGVSLLVSGLRPGDAVSAEAGPRSGRGGTEAETRADRRGLATLHLDIPPRSRPGERWGYEVFDGRGRVAADGAFRLGEEPRRPGRPGPGRPGPERLTLSGVLTNEGAECPALRAGNGRLYTLAGSLGGFRPGDLVSITGAVAEVSTCMQGTTIAVDSIRPAR</sequence>
<dbReference type="EMBL" id="JBHUIJ010000002">
    <property type="protein sequence ID" value="MFD2236260.1"/>
    <property type="molecule type" value="Genomic_DNA"/>
</dbReference>
<dbReference type="SUPFAM" id="SSF54106">
    <property type="entry name" value="LysM domain"/>
    <property type="match status" value="2"/>
</dbReference>
<dbReference type="Pfam" id="PF01476">
    <property type="entry name" value="LysM"/>
    <property type="match status" value="2"/>
</dbReference>
<dbReference type="InterPro" id="IPR018392">
    <property type="entry name" value="LysM"/>
</dbReference>
<reference evidence="5" key="1">
    <citation type="journal article" date="2019" name="Int. J. Syst. Evol. Microbiol.">
        <title>The Global Catalogue of Microorganisms (GCM) 10K type strain sequencing project: providing services to taxonomists for standard genome sequencing and annotation.</title>
        <authorList>
            <consortium name="The Broad Institute Genomics Platform"/>
            <consortium name="The Broad Institute Genome Sequencing Center for Infectious Disease"/>
            <person name="Wu L."/>
            <person name="Ma J."/>
        </authorList>
    </citation>
    <scope>NUCLEOTIDE SEQUENCE [LARGE SCALE GENOMIC DNA]</scope>
    <source>
        <strain evidence="5">ZS-35-S2</strain>
    </source>
</reference>
<dbReference type="Gene3D" id="3.10.350.10">
    <property type="entry name" value="LysM domain"/>
    <property type="match status" value="2"/>
</dbReference>
<organism evidence="4 5">
    <name type="scientific">Aureimonas populi</name>
    <dbReference type="NCBI Taxonomy" id="1701758"/>
    <lineage>
        <taxon>Bacteria</taxon>
        <taxon>Pseudomonadati</taxon>
        <taxon>Pseudomonadota</taxon>
        <taxon>Alphaproteobacteria</taxon>
        <taxon>Hyphomicrobiales</taxon>
        <taxon>Aurantimonadaceae</taxon>
        <taxon>Aureimonas</taxon>
    </lineage>
</organism>
<evidence type="ECO:0000256" key="2">
    <source>
        <dbReference type="SAM" id="SignalP"/>
    </source>
</evidence>